<keyword evidence="3" id="KW-0479">Metal-binding</keyword>
<reference evidence="8" key="1">
    <citation type="submission" date="2021-06" db="EMBL/GenBank/DDBJ databases">
        <authorList>
            <person name="Kallberg Y."/>
            <person name="Tangrot J."/>
            <person name="Rosling A."/>
        </authorList>
    </citation>
    <scope>NUCLEOTIDE SEQUENCE</scope>
    <source>
        <strain evidence="8">MT106</strain>
    </source>
</reference>
<evidence type="ECO:0000256" key="5">
    <source>
        <dbReference type="ARBA" id="ARBA00023004"/>
    </source>
</evidence>
<dbReference type="PANTHER" id="PTHR24291:SF50">
    <property type="entry name" value="BIFUNCTIONAL ALBAFLAVENONE MONOOXYGENASE_TERPENE SYNTHASE"/>
    <property type="match status" value="1"/>
</dbReference>
<sequence length="513" mass="56974">MTSLVKLFTSFSTAFVTRYSHGSGLEEWGETTGISFNRVPSSWRYNRKLVENAVNSPSFLKEFTGMMQQHFRELETYWKEIGLDKPQDIQLWVNQFISDMFYITTTGKHVNFMAKHFNSLSTNRKIDISTSDSEIIAKFVTAVKLSFESILFYTTVPKILRRTIYHNLSKKYHTAHDTMKELLTEIIQNRRKRIDATPIGTPIKADVLNALIIANTERDISHKTNDDFSRPATDEEIQANLFETILASVSTASTTFAFFIQHVGRDKKVAKKIQDEIDAVFPSDPNSECSYEDFKKLEYIEATLNESIRLRPNAPIISTTTSGTSTTPTSPTATGPTATTYSTFTPSSSATSPSKEMVSTVVVVTTPTDNPQLVNVETFARDKDGHNEDKNNGNIPNYLPPFLTTMPFSFATPTLNTNDLVSSIFATKTPTTPATPTSIIPIATTSIVNNGNPYEINANSSSSTIPGTQTAIVIVAGSPTPSPLIYSLGLSQFSELNIHLFSIVIFIIFKLLI</sequence>
<gene>
    <name evidence="8" type="ORF">AGERDE_LOCUS6214</name>
</gene>
<accession>A0A9N9AVG5</accession>
<dbReference type="Proteomes" id="UP000789831">
    <property type="component" value="Unassembled WGS sequence"/>
</dbReference>
<keyword evidence="9" id="KW-1185">Reference proteome</keyword>
<protein>
    <submittedName>
        <fullName evidence="8">7321_t:CDS:1</fullName>
    </submittedName>
</protein>
<dbReference type="Gene3D" id="1.10.630.10">
    <property type="entry name" value="Cytochrome P450"/>
    <property type="match status" value="1"/>
</dbReference>
<organism evidence="8 9">
    <name type="scientific">Ambispora gerdemannii</name>
    <dbReference type="NCBI Taxonomy" id="144530"/>
    <lineage>
        <taxon>Eukaryota</taxon>
        <taxon>Fungi</taxon>
        <taxon>Fungi incertae sedis</taxon>
        <taxon>Mucoromycota</taxon>
        <taxon>Glomeromycotina</taxon>
        <taxon>Glomeromycetes</taxon>
        <taxon>Archaeosporales</taxon>
        <taxon>Ambisporaceae</taxon>
        <taxon>Ambispora</taxon>
    </lineage>
</organism>
<dbReference type="GO" id="GO:0004497">
    <property type="term" value="F:monooxygenase activity"/>
    <property type="evidence" value="ECO:0007669"/>
    <property type="project" value="UniProtKB-KW"/>
</dbReference>
<evidence type="ECO:0000256" key="4">
    <source>
        <dbReference type="ARBA" id="ARBA00023002"/>
    </source>
</evidence>
<feature type="compositionally biased region" description="Low complexity" evidence="7">
    <location>
        <begin position="318"/>
        <end position="352"/>
    </location>
</feature>
<evidence type="ECO:0000256" key="7">
    <source>
        <dbReference type="SAM" id="MobiDB-lite"/>
    </source>
</evidence>
<dbReference type="InterPro" id="IPR036396">
    <property type="entry name" value="Cyt_P450_sf"/>
</dbReference>
<keyword evidence="6" id="KW-0503">Monooxygenase</keyword>
<comment type="caution">
    <text evidence="8">The sequence shown here is derived from an EMBL/GenBank/DDBJ whole genome shotgun (WGS) entry which is preliminary data.</text>
</comment>
<dbReference type="EMBL" id="CAJVPL010000937">
    <property type="protein sequence ID" value="CAG8541629.1"/>
    <property type="molecule type" value="Genomic_DNA"/>
</dbReference>
<keyword evidence="5" id="KW-0408">Iron</keyword>
<evidence type="ECO:0000256" key="3">
    <source>
        <dbReference type="ARBA" id="ARBA00022723"/>
    </source>
</evidence>
<evidence type="ECO:0000256" key="2">
    <source>
        <dbReference type="ARBA" id="ARBA00022617"/>
    </source>
</evidence>
<dbReference type="PANTHER" id="PTHR24291">
    <property type="entry name" value="CYTOCHROME P450 FAMILY 4"/>
    <property type="match status" value="1"/>
</dbReference>
<dbReference type="GO" id="GO:0016705">
    <property type="term" value="F:oxidoreductase activity, acting on paired donors, with incorporation or reduction of molecular oxygen"/>
    <property type="evidence" value="ECO:0007669"/>
    <property type="project" value="InterPro"/>
</dbReference>
<dbReference type="GO" id="GO:0005506">
    <property type="term" value="F:iron ion binding"/>
    <property type="evidence" value="ECO:0007669"/>
    <property type="project" value="InterPro"/>
</dbReference>
<evidence type="ECO:0000256" key="1">
    <source>
        <dbReference type="ARBA" id="ARBA00010617"/>
    </source>
</evidence>
<name>A0A9N9AVG5_9GLOM</name>
<keyword evidence="2" id="KW-0349">Heme</keyword>
<dbReference type="AlphaFoldDB" id="A0A9N9AVG5"/>
<dbReference type="GO" id="GO:0020037">
    <property type="term" value="F:heme binding"/>
    <property type="evidence" value="ECO:0007669"/>
    <property type="project" value="InterPro"/>
</dbReference>
<feature type="region of interest" description="Disordered" evidence="7">
    <location>
        <begin position="316"/>
        <end position="352"/>
    </location>
</feature>
<dbReference type="InterPro" id="IPR001128">
    <property type="entry name" value="Cyt_P450"/>
</dbReference>
<dbReference type="InterPro" id="IPR050196">
    <property type="entry name" value="Cytochrome_P450_Monoox"/>
</dbReference>
<keyword evidence="4" id="KW-0560">Oxidoreductase</keyword>
<dbReference type="SUPFAM" id="SSF48264">
    <property type="entry name" value="Cytochrome P450"/>
    <property type="match status" value="1"/>
</dbReference>
<dbReference type="Pfam" id="PF00067">
    <property type="entry name" value="p450"/>
    <property type="match status" value="1"/>
</dbReference>
<evidence type="ECO:0000313" key="8">
    <source>
        <dbReference type="EMBL" id="CAG8541629.1"/>
    </source>
</evidence>
<evidence type="ECO:0000313" key="9">
    <source>
        <dbReference type="Proteomes" id="UP000789831"/>
    </source>
</evidence>
<evidence type="ECO:0000256" key="6">
    <source>
        <dbReference type="ARBA" id="ARBA00023033"/>
    </source>
</evidence>
<dbReference type="OrthoDB" id="1470350at2759"/>
<comment type="similarity">
    <text evidence="1">Belongs to the cytochrome P450 family.</text>
</comment>
<proteinExistence type="inferred from homology"/>